<reference evidence="9 10" key="1">
    <citation type="submission" date="2016-05" db="EMBL/GenBank/DDBJ databases">
        <title>Compelete Genome Sequence of Bacteriochlorophyll-Synthesizing Bacterium Porphyrobacter neustonensis DSM 9434.</title>
        <authorList>
            <person name="Shi X.-L."/>
            <person name="Wu Y.-H."/>
            <person name="Cheng H."/>
            <person name="Xu L."/>
            <person name="Zhang X.-Q."/>
            <person name="Wang C.-S."/>
            <person name="Xu X.-W."/>
        </authorList>
    </citation>
    <scope>NUCLEOTIDE SEQUENCE [LARGE SCALE GENOMIC DNA]</scope>
    <source>
        <strain evidence="9 10">DSM 9434</strain>
    </source>
</reference>
<feature type="transmembrane region" description="Helical" evidence="6">
    <location>
        <begin position="15"/>
        <end position="34"/>
    </location>
</feature>
<dbReference type="PROSITE" id="PS50885">
    <property type="entry name" value="HAMP"/>
    <property type="match status" value="2"/>
</dbReference>
<dbReference type="InterPro" id="IPR003660">
    <property type="entry name" value="HAMP_dom"/>
</dbReference>
<dbReference type="STRING" id="1112.A9D12_10065"/>
<dbReference type="PANTHER" id="PTHR43531">
    <property type="entry name" value="PROTEIN ICFG"/>
    <property type="match status" value="1"/>
</dbReference>
<dbReference type="SMART" id="SM00304">
    <property type="entry name" value="HAMP"/>
    <property type="match status" value="2"/>
</dbReference>
<evidence type="ECO:0000256" key="2">
    <source>
        <dbReference type="ARBA" id="ARBA00022500"/>
    </source>
</evidence>
<dbReference type="SMART" id="SM00283">
    <property type="entry name" value="MA"/>
    <property type="match status" value="1"/>
</dbReference>
<evidence type="ECO:0000313" key="10">
    <source>
        <dbReference type="Proteomes" id="UP000078263"/>
    </source>
</evidence>
<name>A0A192D426_9SPHN</name>
<keyword evidence="6" id="KW-0812">Transmembrane</keyword>
<dbReference type="GO" id="GO:0006935">
    <property type="term" value="P:chemotaxis"/>
    <property type="evidence" value="ECO:0007669"/>
    <property type="project" value="UniProtKB-KW"/>
</dbReference>
<dbReference type="PANTHER" id="PTHR43531:SF11">
    <property type="entry name" value="METHYL-ACCEPTING CHEMOTAXIS PROTEIN 3"/>
    <property type="match status" value="1"/>
</dbReference>
<feature type="domain" description="HAMP" evidence="8">
    <location>
        <begin position="132"/>
        <end position="175"/>
    </location>
</feature>
<dbReference type="OrthoDB" id="7408459at2"/>
<dbReference type="InterPro" id="IPR004090">
    <property type="entry name" value="Chemotax_Me-accpt_rcpt"/>
</dbReference>
<keyword evidence="6" id="KW-1133">Transmembrane helix</keyword>
<evidence type="ECO:0000256" key="1">
    <source>
        <dbReference type="ARBA" id="ARBA00004370"/>
    </source>
</evidence>
<dbReference type="GO" id="GO:0007165">
    <property type="term" value="P:signal transduction"/>
    <property type="evidence" value="ECO:0007669"/>
    <property type="project" value="UniProtKB-KW"/>
</dbReference>
<evidence type="ECO:0000256" key="6">
    <source>
        <dbReference type="SAM" id="Phobius"/>
    </source>
</evidence>
<dbReference type="PROSITE" id="PS50111">
    <property type="entry name" value="CHEMOTAXIS_TRANSDUC_2"/>
    <property type="match status" value="1"/>
</dbReference>
<keyword evidence="2" id="KW-0145">Chemotaxis</keyword>
<evidence type="ECO:0008006" key="11">
    <source>
        <dbReference type="Google" id="ProtNLM"/>
    </source>
</evidence>
<dbReference type="Gene3D" id="6.10.340.10">
    <property type="match status" value="1"/>
</dbReference>
<evidence type="ECO:0000313" key="9">
    <source>
        <dbReference type="EMBL" id="ANK13228.1"/>
    </source>
</evidence>
<keyword evidence="10" id="KW-1185">Reference proteome</keyword>
<evidence type="ECO:0000259" key="7">
    <source>
        <dbReference type="PROSITE" id="PS50111"/>
    </source>
</evidence>
<dbReference type="Gene3D" id="1.10.287.950">
    <property type="entry name" value="Methyl-accepting chemotaxis protein"/>
    <property type="match status" value="1"/>
</dbReference>
<feature type="transmembrane region" description="Helical" evidence="6">
    <location>
        <begin position="40"/>
        <end position="64"/>
    </location>
</feature>
<dbReference type="FunFam" id="1.10.287.950:FF:000001">
    <property type="entry name" value="Methyl-accepting chemotaxis sensory transducer"/>
    <property type="match status" value="1"/>
</dbReference>
<dbReference type="InterPro" id="IPR051310">
    <property type="entry name" value="MCP_chemotaxis"/>
</dbReference>
<evidence type="ECO:0000259" key="8">
    <source>
        <dbReference type="PROSITE" id="PS50885"/>
    </source>
</evidence>
<gene>
    <name evidence="9" type="ORF">A9D12_10065</name>
</gene>
<dbReference type="CDD" id="cd11386">
    <property type="entry name" value="MCP_signal"/>
    <property type="match status" value="1"/>
</dbReference>
<dbReference type="KEGG" id="pns:A9D12_10065"/>
<evidence type="ECO:0000256" key="5">
    <source>
        <dbReference type="SAM" id="MobiDB-lite"/>
    </source>
</evidence>
<organism evidence="9 10">
    <name type="scientific">Erythrobacter neustonensis</name>
    <dbReference type="NCBI Taxonomy" id="1112"/>
    <lineage>
        <taxon>Bacteria</taxon>
        <taxon>Pseudomonadati</taxon>
        <taxon>Pseudomonadota</taxon>
        <taxon>Alphaproteobacteria</taxon>
        <taxon>Sphingomonadales</taxon>
        <taxon>Erythrobacteraceae</taxon>
        <taxon>Erythrobacter/Porphyrobacter group</taxon>
        <taxon>Erythrobacter</taxon>
    </lineage>
</organism>
<feature type="compositionally biased region" description="Pro residues" evidence="5">
    <location>
        <begin position="442"/>
        <end position="454"/>
    </location>
</feature>
<dbReference type="SUPFAM" id="SSF58104">
    <property type="entry name" value="Methyl-accepting chemotaxis protein (MCP) signaling domain"/>
    <property type="match status" value="1"/>
</dbReference>
<accession>A0A192D426</accession>
<keyword evidence="4" id="KW-0807">Transducer</keyword>
<dbReference type="PRINTS" id="PR00260">
    <property type="entry name" value="CHEMTRNSDUCR"/>
</dbReference>
<dbReference type="AlphaFoldDB" id="A0A192D426"/>
<dbReference type="Pfam" id="PF00015">
    <property type="entry name" value="MCPsignal"/>
    <property type="match status" value="1"/>
</dbReference>
<comment type="subcellular location">
    <subcellularLocation>
        <location evidence="1">Membrane</location>
    </subcellularLocation>
</comment>
<dbReference type="GO" id="GO:0016020">
    <property type="term" value="C:membrane"/>
    <property type="evidence" value="ECO:0007669"/>
    <property type="project" value="UniProtKB-SubCell"/>
</dbReference>
<dbReference type="RefSeq" id="WP_068351404.1">
    <property type="nucleotide sequence ID" value="NZ_CP016033.1"/>
</dbReference>
<dbReference type="Proteomes" id="UP000078263">
    <property type="component" value="Chromosome"/>
</dbReference>
<sequence length="496" mass="50673">MISWFKKHAPIRTKFVVLVAANAALGAVGVLAALLAMQQIIAPGTAVAIAAAAMLALTGVMLLAKALITGPYVDTVVRMEKLATGDLTSPILFTEYRDCVGRMTKAMETFRANAIRVAEAEADQSGKVVAVLSDALDRLSQGDLTFRISGMADGEHRRLQDAFNTSVGKLEAMIGAVHATVGGVRTGSDEIRAASEDLALRNEQQAASLEETAASVGSTVGLTRQAAENASAARHAIAETHERAAQGGAVVGKAVAAMGAIEQSAREITQIIAVIDGIAFQTNLLALNAGVEAARAGEAGKGFAVVANEVRALAQRSAEAARDIKALIDKSTGHVGDGVSLVGETGTLLAEIVAQVGAVTGQVTAIAETAAAQASNLEQVNTAVGSIDRMTQQNAAMVEQATAATRSLSSEAARLGELVAQFRVSGAQLAPAASHASIPARTPAPAPAPAPLPAPKRKAPAPRKPAAASSLPVSGNLARQPAPTAADFADDDWSEF</sequence>
<feature type="region of interest" description="Disordered" evidence="5">
    <location>
        <begin position="435"/>
        <end position="496"/>
    </location>
</feature>
<evidence type="ECO:0000256" key="3">
    <source>
        <dbReference type="ARBA" id="ARBA00029447"/>
    </source>
</evidence>
<dbReference type="InterPro" id="IPR004089">
    <property type="entry name" value="MCPsignal_dom"/>
</dbReference>
<proteinExistence type="inferred from homology"/>
<protein>
    <recommendedName>
        <fullName evidence="11">Chemotaxis protein</fullName>
    </recommendedName>
</protein>
<keyword evidence="6" id="KW-0472">Membrane</keyword>
<dbReference type="GO" id="GO:0004888">
    <property type="term" value="F:transmembrane signaling receptor activity"/>
    <property type="evidence" value="ECO:0007669"/>
    <property type="project" value="InterPro"/>
</dbReference>
<dbReference type="EMBL" id="CP016033">
    <property type="protein sequence ID" value="ANK13228.1"/>
    <property type="molecule type" value="Genomic_DNA"/>
</dbReference>
<evidence type="ECO:0000256" key="4">
    <source>
        <dbReference type="PROSITE-ProRule" id="PRU00284"/>
    </source>
</evidence>
<comment type="similarity">
    <text evidence="3">Belongs to the methyl-accepting chemotaxis (MCP) protein family.</text>
</comment>
<feature type="domain" description="HAMP" evidence="8">
    <location>
        <begin position="66"/>
        <end position="119"/>
    </location>
</feature>
<feature type="domain" description="Methyl-accepting transducer" evidence="7">
    <location>
        <begin position="180"/>
        <end position="409"/>
    </location>
</feature>